<accession>A0A9X3MR99</accession>
<keyword evidence="2" id="KW-1185">Reference proteome</keyword>
<sequence length="80" mass="8247">MSAALLAAAAATASVRDGAGNGADQLLVARPGRAVERLLYLPLGDTHSGSLAIAGLDSSGRRRRVTRAFDDAVSHRTFSL</sequence>
<name>A0A9X3MR99_9ACTN</name>
<evidence type="ECO:0000313" key="2">
    <source>
        <dbReference type="Proteomes" id="UP001149140"/>
    </source>
</evidence>
<comment type="caution">
    <text evidence="1">The sequence shown here is derived from an EMBL/GenBank/DDBJ whole genome shotgun (WGS) entry which is preliminary data.</text>
</comment>
<protein>
    <submittedName>
        <fullName evidence="1">Uncharacterized protein</fullName>
    </submittedName>
</protein>
<organism evidence="1 2">
    <name type="scientific">Solirubrobacter ginsenosidimutans</name>
    <dbReference type="NCBI Taxonomy" id="490573"/>
    <lineage>
        <taxon>Bacteria</taxon>
        <taxon>Bacillati</taxon>
        <taxon>Actinomycetota</taxon>
        <taxon>Thermoleophilia</taxon>
        <taxon>Solirubrobacterales</taxon>
        <taxon>Solirubrobacteraceae</taxon>
        <taxon>Solirubrobacter</taxon>
    </lineage>
</organism>
<dbReference type="AlphaFoldDB" id="A0A9X3MR99"/>
<dbReference type="Proteomes" id="UP001149140">
    <property type="component" value="Unassembled WGS sequence"/>
</dbReference>
<gene>
    <name evidence="1" type="ORF">OM076_14640</name>
</gene>
<dbReference type="RefSeq" id="WP_270040727.1">
    <property type="nucleotide sequence ID" value="NZ_JAPDOD010000012.1"/>
</dbReference>
<dbReference type="EMBL" id="JAPDOD010000012">
    <property type="protein sequence ID" value="MDA0161511.1"/>
    <property type="molecule type" value="Genomic_DNA"/>
</dbReference>
<reference evidence="1" key="1">
    <citation type="submission" date="2022-10" db="EMBL/GenBank/DDBJ databases">
        <title>The WGS of Solirubrobacter ginsenosidimutans DSM 21036.</title>
        <authorList>
            <person name="Jiang Z."/>
        </authorList>
    </citation>
    <scope>NUCLEOTIDE SEQUENCE</scope>
    <source>
        <strain evidence="1">DSM 21036</strain>
    </source>
</reference>
<evidence type="ECO:0000313" key="1">
    <source>
        <dbReference type="EMBL" id="MDA0161511.1"/>
    </source>
</evidence>
<proteinExistence type="predicted"/>